<proteinExistence type="predicted"/>
<dbReference type="EMBL" id="SPRV01000213">
    <property type="protein sequence ID" value="TIC56030.1"/>
    <property type="molecule type" value="Genomic_DNA"/>
</dbReference>
<evidence type="ECO:0000256" key="3">
    <source>
        <dbReference type="ARBA" id="ARBA00022692"/>
    </source>
</evidence>
<dbReference type="AlphaFoldDB" id="A0AB74KAV5"/>
<protein>
    <recommendedName>
        <fullName evidence="8">MFS general substrate transporter</fullName>
    </recommendedName>
</protein>
<sequence length="126" mass="14791">MNIVDEKDLKQEYEEHEVAPDGVLRHGQTVDLETYSNDDEEFGGYENRKKMERKLLWKTDARFAIMIIIYILNYIDRNNVPAARHQGLEDDLELGYDNRYETVLSILYAGYIVMQARIPLSLFSDL</sequence>
<organism evidence="6 7">
    <name type="scientific">Wallemia mellicola</name>
    <dbReference type="NCBI Taxonomy" id="1708541"/>
    <lineage>
        <taxon>Eukaryota</taxon>
        <taxon>Fungi</taxon>
        <taxon>Dikarya</taxon>
        <taxon>Basidiomycota</taxon>
        <taxon>Wallemiomycotina</taxon>
        <taxon>Wallemiomycetes</taxon>
        <taxon>Wallemiales</taxon>
        <taxon>Wallemiaceae</taxon>
        <taxon>Wallemia</taxon>
    </lineage>
</organism>
<accession>A0AB74KAV5</accession>
<comment type="subcellular location">
    <subcellularLocation>
        <location evidence="1">Membrane</location>
        <topology evidence="1">Multi-pass membrane protein</topology>
    </subcellularLocation>
</comment>
<evidence type="ECO:0008006" key="8">
    <source>
        <dbReference type="Google" id="ProtNLM"/>
    </source>
</evidence>
<gene>
    <name evidence="6" type="ORF">E3Q03_04489</name>
</gene>
<evidence type="ECO:0000256" key="2">
    <source>
        <dbReference type="ARBA" id="ARBA00022448"/>
    </source>
</evidence>
<dbReference type="GO" id="GO:0022857">
    <property type="term" value="F:transmembrane transporter activity"/>
    <property type="evidence" value="ECO:0007669"/>
    <property type="project" value="TreeGrafter"/>
</dbReference>
<evidence type="ECO:0000256" key="5">
    <source>
        <dbReference type="ARBA" id="ARBA00023136"/>
    </source>
</evidence>
<evidence type="ECO:0000256" key="1">
    <source>
        <dbReference type="ARBA" id="ARBA00004141"/>
    </source>
</evidence>
<evidence type="ECO:0000256" key="4">
    <source>
        <dbReference type="ARBA" id="ARBA00022989"/>
    </source>
</evidence>
<keyword evidence="2" id="KW-0813">Transport</keyword>
<reference evidence="6 7" key="1">
    <citation type="submission" date="2019-03" db="EMBL/GenBank/DDBJ databases">
        <title>Sequencing 25 genomes of Wallemia mellicola.</title>
        <authorList>
            <person name="Gostincar C."/>
        </authorList>
    </citation>
    <scope>NUCLEOTIDE SEQUENCE [LARGE SCALE GENOMIC DNA]</scope>
    <source>
        <strain evidence="6 7">EXF-1277</strain>
    </source>
</reference>
<keyword evidence="4" id="KW-1133">Transmembrane helix</keyword>
<dbReference type="GO" id="GO:0016020">
    <property type="term" value="C:membrane"/>
    <property type="evidence" value="ECO:0007669"/>
    <property type="project" value="UniProtKB-SubCell"/>
</dbReference>
<evidence type="ECO:0000313" key="6">
    <source>
        <dbReference type="EMBL" id="TIC56030.1"/>
    </source>
</evidence>
<evidence type="ECO:0000313" key="7">
    <source>
        <dbReference type="Proteomes" id="UP000305362"/>
    </source>
</evidence>
<dbReference type="Proteomes" id="UP000305362">
    <property type="component" value="Unassembled WGS sequence"/>
</dbReference>
<keyword evidence="3" id="KW-0812">Transmembrane</keyword>
<dbReference type="PANTHER" id="PTHR43791">
    <property type="entry name" value="PERMEASE-RELATED"/>
    <property type="match status" value="1"/>
</dbReference>
<keyword evidence="5" id="KW-0472">Membrane</keyword>
<comment type="caution">
    <text evidence="6">The sequence shown here is derived from an EMBL/GenBank/DDBJ whole genome shotgun (WGS) entry which is preliminary data.</text>
</comment>
<dbReference type="PANTHER" id="PTHR43791:SF6">
    <property type="entry name" value="TRANSPORTER, PUTATIVE (AFU_ORTHOLOGUE AFUA_1G16690)-RELATED"/>
    <property type="match status" value="1"/>
</dbReference>
<name>A0AB74KAV5_9BASI</name>